<evidence type="ECO:0000256" key="8">
    <source>
        <dbReference type="ARBA" id="ARBA00023136"/>
    </source>
</evidence>
<feature type="region of interest" description="Disordered" evidence="9">
    <location>
        <begin position="312"/>
        <end position="342"/>
    </location>
</feature>
<evidence type="ECO:0000259" key="12">
    <source>
        <dbReference type="PROSITE" id="PS50929"/>
    </source>
</evidence>
<dbReference type="GO" id="GO:0005524">
    <property type="term" value="F:ATP binding"/>
    <property type="evidence" value="ECO:0007669"/>
    <property type="project" value="UniProtKB-KW"/>
</dbReference>
<evidence type="ECO:0000313" key="14">
    <source>
        <dbReference type="Proteomes" id="UP001153709"/>
    </source>
</evidence>
<organism evidence="13 14">
    <name type="scientific">Diabrotica balteata</name>
    <name type="common">Banded cucumber beetle</name>
    <dbReference type="NCBI Taxonomy" id="107213"/>
    <lineage>
        <taxon>Eukaryota</taxon>
        <taxon>Metazoa</taxon>
        <taxon>Ecdysozoa</taxon>
        <taxon>Arthropoda</taxon>
        <taxon>Hexapoda</taxon>
        <taxon>Insecta</taxon>
        <taxon>Pterygota</taxon>
        <taxon>Neoptera</taxon>
        <taxon>Endopterygota</taxon>
        <taxon>Coleoptera</taxon>
        <taxon>Polyphaga</taxon>
        <taxon>Cucujiformia</taxon>
        <taxon>Chrysomeloidea</taxon>
        <taxon>Chrysomelidae</taxon>
        <taxon>Galerucinae</taxon>
        <taxon>Diabroticina</taxon>
        <taxon>Diabroticites</taxon>
        <taxon>Diabrotica</taxon>
    </lineage>
</organism>
<dbReference type="FunFam" id="3.40.50.300:FF:000163">
    <property type="entry name" value="Multidrug resistance-associated protein member 4"/>
    <property type="match status" value="1"/>
</dbReference>
<feature type="domain" description="ABC transporter" evidence="11">
    <location>
        <begin position="713"/>
        <end position="941"/>
    </location>
</feature>
<feature type="domain" description="ABC transporter" evidence="11">
    <location>
        <begin position="93"/>
        <end position="312"/>
    </location>
</feature>
<evidence type="ECO:0000256" key="7">
    <source>
        <dbReference type="ARBA" id="ARBA00022989"/>
    </source>
</evidence>
<evidence type="ECO:0000256" key="4">
    <source>
        <dbReference type="ARBA" id="ARBA00022737"/>
    </source>
</evidence>
<dbReference type="GO" id="GO:0140359">
    <property type="term" value="F:ABC-type transporter activity"/>
    <property type="evidence" value="ECO:0007669"/>
    <property type="project" value="InterPro"/>
</dbReference>
<keyword evidence="14" id="KW-1185">Reference proteome</keyword>
<dbReference type="SUPFAM" id="SSF52540">
    <property type="entry name" value="P-loop containing nucleoside triphosphate hydrolases"/>
    <property type="match status" value="2"/>
</dbReference>
<dbReference type="OrthoDB" id="6500128at2759"/>
<feature type="compositionally biased region" description="Basic and acidic residues" evidence="9">
    <location>
        <begin position="320"/>
        <end position="334"/>
    </location>
</feature>
<dbReference type="SMART" id="SM00382">
    <property type="entry name" value="AAA"/>
    <property type="match status" value="2"/>
</dbReference>
<keyword evidence="7 10" id="KW-1133">Transmembrane helix</keyword>
<evidence type="ECO:0000256" key="2">
    <source>
        <dbReference type="ARBA" id="ARBA00022448"/>
    </source>
</evidence>
<dbReference type="Proteomes" id="UP001153709">
    <property type="component" value="Chromosome 1"/>
</dbReference>
<dbReference type="Gene3D" id="3.40.50.300">
    <property type="entry name" value="P-loop containing nucleotide triphosphate hydrolases"/>
    <property type="match status" value="2"/>
</dbReference>
<feature type="transmembrane region" description="Helical" evidence="10">
    <location>
        <begin position="614"/>
        <end position="645"/>
    </location>
</feature>
<dbReference type="SUPFAM" id="SSF90123">
    <property type="entry name" value="ABC transporter transmembrane region"/>
    <property type="match status" value="1"/>
</dbReference>
<keyword evidence="4" id="KW-0677">Repeat</keyword>
<feature type="transmembrane region" description="Helical" evidence="10">
    <location>
        <begin position="521"/>
        <end position="552"/>
    </location>
</feature>
<keyword evidence="5" id="KW-0547">Nucleotide-binding</keyword>
<proteinExistence type="predicted"/>
<reference evidence="13" key="1">
    <citation type="submission" date="2022-01" db="EMBL/GenBank/DDBJ databases">
        <authorList>
            <person name="King R."/>
        </authorList>
    </citation>
    <scope>NUCLEOTIDE SEQUENCE</scope>
</reference>
<dbReference type="InterPro" id="IPR017871">
    <property type="entry name" value="ABC_transporter-like_CS"/>
</dbReference>
<dbReference type="PROSITE" id="PS50929">
    <property type="entry name" value="ABC_TM1F"/>
    <property type="match status" value="1"/>
</dbReference>
<keyword evidence="2" id="KW-0813">Transport</keyword>
<dbReference type="Pfam" id="PF00664">
    <property type="entry name" value="ABC_membrane"/>
    <property type="match status" value="1"/>
</dbReference>
<dbReference type="FunFam" id="3.40.50.300:FF:000973">
    <property type="entry name" value="Multidrug resistance-associated protein 4"/>
    <property type="match status" value="1"/>
</dbReference>
<evidence type="ECO:0000256" key="1">
    <source>
        <dbReference type="ARBA" id="ARBA00004141"/>
    </source>
</evidence>
<comment type="subcellular location">
    <subcellularLocation>
        <location evidence="1">Membrane</location>
        <topology evidence="1">Multi-pass membrane protein</topology>
    </subcellularLocation>
</comment>
<keyword evidence="3 10" id="KW-0812">Transmembrane</keyword>
<dbReference type="AlphaFoldDB" id="A0A9N9SP17"/>
<accession>A0A9N9SP17</accession>
<dbReference type="InterPro" id="IPR036640">
    <property type="entry name" value="ABC1_TM_sf"/>
</dbReference>
<evidence type="ECO:0000313" key="13">
    <source>
        <dbReference type="EMBL" id="CAG9826602.1"/>
    </source>
</evidence>
<dbReference type="InterPro" id="IPR011527">
    <property type="entry name" value="ABC1_TM_dom"/>
</dbReference>
<evidence type="ECO:0008006" key="15">
    <source>
        <dbReference type="Google" id="ProtNLM"/>
    </source>
</evidence>
<gene>
    <name evidence="13" type="ORF">DIABBA_LOCUS705</name>
</gene>
<sequence>MIQIVVGILFSKFGFYTLVMAYIWFGYATDTELIFYLSTMFKDIEYYLGGLIPYGLGSAAELYSALRRINQVITAEELPPKIGSDEPTNEPILELREADVTINNNLILNNINFKAKPGLTLVTGKVGSGKSSLLKALLQDYPLDKGCILSKGRISYASQDPWLFPSSIKQNIIFGEKFDEKRYLETIRVCALEFDFKMFEKRDETIVCDRGMNLSKGQQARINLARAVYKESEIYLLDDSLTALDSQVQDYIFNECIKKFLNGKICILVTQTLNQIKNAENLVIMENGQIKLIDKPDEKNIEELKTIITSNEVSDESQDNDNKTNHVNNEKDYLNDEDDEYRDDEKLLETEQTKRPKIYGEIIKKGKVSLSIYNQYLVYGGGILFLIFNIFLFGVTQGAESLSDYLLTRWVDQQQIVLTFKNVTHNNTYNKAVEHSEYIIKIYSTTIFLHAILATVSTYTILELGRRASINLHKTLISKLTGSLMSFFDTHFLGNILNRCSQDLSNVDEQVAFVISEFMRVAFVLTSIVIMISLIKLSFLACAAVIFSSLYFMRKVYLPTGRTLKRLETTTRSPMVGHINASLEGLTTIRAYKVEKTLIDEYDRYQDTFTSAHYAWQCATAAFGFSMDFVCSIFICIVVLTLVFIDADNTAGDVGLAITQVIALSGEVEWGVRQWADLESYMTSVERLLEYTHIKSEPTDGRIVQNWPSEGSIVYERVSLTYNDNEMVLKDLNFKIKPREKIGIVGRTGAGKSSIIASIFRLYEAEGNIFIDGVEIKTLSLNFLRKKIAIIPQDPILFSGTIRTNLDPFNEYNDQELWSALEKVGIRDIIPDLDHNVKGYVSSFSSGQRQLISVARAILRKNKIVILDEATANMDHETDAMLYKIIEENFKNCTVLTIAHRLDTIIKSDRVMVLDRGEIKEFDAPSTLLTNTNGIFYSLVQQSEGSK</sequence>
<evidence type="ECO:0000256" key="9">
    <source>
        <dbReference type="SAM" id="MobiDB-lite"/>
    </source>
</evidence>
<keyword evidence="8 10" id="KW-0472">Membrane</keyword>
<dbReference type="GO" id="GO:0016020">
    <property type="term" value="C:membrane"/>
    <property type="evidence" value="ECO:0007669"/>
    <property type="project" value="UniProtKB-SubCell"/>
</dbReference>
<feature type="domain" description="ABC transmembrane type-1" evidence="12">
    <location>
        <begin position="387"/>
        <end position="680"/>
    </location>
</feature>
<feature type="transmembrane region" description="Helical" evidence="10">
    <location>
        <begin position="376"/>
        <end position="395"/>
    </location>
</feature>
<dbReference type="InterPro" id="IPR003439">
    <property type="entry name" value="ABC_transporter-like_ATP-bd"/>
</dbReference>
<dbReference type="CDD" id="cd18580">
    <property type="entry name" value="ABC_6TM_ABCC_D2"/>
    <property type="match status" value="1"/>
</dbReference>
<dbReference type="EMBL" id="OU898276">
    <property type="protein sequence ID" value="CAG9826602.1"/>
    <property type="molecule type" value="Genomic_DNA"/>
</dbReference>
<dbReference type="Gene3D" id="1.20.1560.10">
    <property type="entry name" value="ABC transporter type 1, transmembrane domain"/>
    <property type="match status" value="1"/>
</dbReference>
<feature type="transmembrane region" description="Helical" evidence="10">
    <location>
        <begin position="47"/>
        <end position="66"/>
    </location>
</feature>
<dbReference type="CDD" id="cd03244">
    <property type="entry name" value="ABCC_MRP_domain2"/>
    <property type="match status" value="1"/>
</dbReference>
<evidence type="ECO:0000256" key="3">
    <source>
        <dbReference type="ARBA" id="ARBA00022692"/>
    </source>
</evidence>
<protein>
    <recommendedName>
        <fullName evidence="15">Multidrug resistance-associated protein lethal(2)03659</fullName>
    </recommendedName>
</protein>
<dbReference type="Pfam" id="PF00005">
    <property type="entry name" value="ABC_tran"/>
    <property type="match status" value="2"/>
</dbReference>
<evidence type="ECO:0000256" key="6">
    <source>
        <dbReference type="ARBA" id="ARBA00022840"/>
    </source>
</evidence>
<dbReference type="PROSITE" id="PS00211">
    <property type="entry name" value="ABC_TRANSPORTER_1"/>
    <property type="match status" value="2"/>
</dbReference>
<dbReference type="PANTHER" id="PTHR24223:SF448">
    <property type="entry name" value="FI20146P1-RELATED"/>
    <property type="match status" value="1"/>
</dbReference>
<dbReference type="PANTHER" id="PTHR24223">
    <property type="entry name" value="ATP-BINDING CASSETTE SUB-FAMILY C"/>
    <property type="match status" value="1"/>
</dbReference>
<dbReference type="GO" id="GO:0016887">
    <property type="term" value="F:ATP hydrolysis activity"/>
    <property type="evidence" value="ECO:0007669"/>
    <property type="project" value="InterPro"/>
</dbReference>
<evidence type="ECO:0000256" key="10">
    <source>
        <dbReference type="SAM" id="Phobius"/>
    </source>
</evidence>
<evidence type="ECO:0000256" key="5">
    <source>
        <dbReference type="ARBA" id="ARBA00022741"/>
    </source>
</evidence>
<dbReference type="CDD" id="cd03250">
    <property type="entry name" value="ABCC_MRP_domain1"/>
    <property type="match status" value="1"/>
</dbReference>
<feature type="transmembrane region" description="Helical" evidence="10">
    <location>
        <begin position="7"/>
        <end position="27"/>
    </location>
</feature>
<dbReference type="InterPro" id="IPR050173">
    <property type="entry name" value="ABC_transporter_C-like"/>
</dbReference>
<dbReference type="PROSITE" id="PS50893">
    <property type="entry name" value="ABC_TRANSPORTER_2"/>
    <property type="match status" value="2"/>
</dbReference>
<dbReference type="InterPro" id="IPR003593">
    <property type="entry name" value="AAA+_ATPase"/>
</dbReference>
<keyword evidence="6" id="KW-0067">ATP-binding</keyword>
<dbReference type="InterPro" id="IPR044726">
    <property type="entry name" value="ABCC_6TM_D2"/>
</dbReference>
<dbReference type="FunFam" id="1.20.1560.10:FF:000014">
    <property type="entry name" value="Multidrug resistance-associated protein member 4"/>
    <property type="match status" value="1"/>
</dbReference>
<evidence type="ECO:0000259" key="11">
    <source>
        <dbReference type="PROSITE" id="PS50893"/>
    </source>
</evidence>
<dbReference type="InterPro" id="IPR027417">
    <property type="entry name" value="P-loop_NTPase"/>
</dbReference>
<name>A0A9N9SP17_DIABA</name>